<protein>
    <recommendedName>
        <fullName evidence="4">Ubiquitin-like protease family profile domain-containing protein</fullName>
    </recommendedName>
</protein>
<dbReference type="Proteomes" id="UP000224567">
    <property type="component" value="Unassembled WGS sequence"/>
</dbReference>
<dbReference type="AlphaFoldDB" id="A0A2G2WJE0"/>
<name>A0A2G2WJE0_CAPBA</name>
<comment type="caution">
    <text evidence="5">The sequence shown here is derived from an EMBL/GenBank/DDBJ whole genome shotgun (WGS) entry which is preliminary data.</text>
</comment>
<dbReference type="PANTHER" id="PTHR31470">
    <property type="entry name" value="CYSTEINE PROTEINASES SUPERFAMILY PROTEIN-RELATED-RELATED"/>
    <property type="match status" value="1"/>
</dbReference>
<reference evidence="5 6" key="1">
    <citation type="journal article" date="2017" name="Genome Biol.">
        <title>New reference genome sequences of hot pepper reveal the massive evolution of plant disease-resistance genes by retroduplication.</title>
        <authorList>
            <person name="Kim S."/>
            <person name="Park J."/>
            <person name="Yeom S.I."/>
            <person name="Kim Y.M."/>
            <person name="Seo E."/>
            <person name="Kim K.T."/>
            <person name="Kim M.S."/>
            <person name="Lee J.M."/>
            <person name="Cheong K."/>
            <person name="Shin H.S."/>
            <person name="Kim S.B."/>
            <person name="Han K."/>
            <person name="Lee J."/>
            <person name="Park M."/>
            <person name="Lee H.A."/>
            <person name="Lee H.Y."/>
            <person name="Lee Y."/>
            <person name="Oh S."/>
            <person name="Lee J.H."/>
            <person name="Choi E."/>
            <person name="Choi E."/>
            <person name="Lee S.E."/>
            <person name="Jeon J."/>
            <person name="Kim H."/>
            <person name="Choi G."/>
            <person name="Song H."/>
            <person name="Lee J."/>
            <person name="Lee S.C."/>
            <person name="Kwon J.K."/>
            <person name="Lee H.Y."/>
            <person name="Koo N."/>
            <person name="Hong Y."/>
            <person name="Kim R.W."/>
            <person name="Kang W.H."/>
            <person name="Huh J.H."/>
            <person name="Kang B.C."/>
            <person name="Yang T.J."/>
            <person name="Lee Y.H."/>
            <person name="Bennetzen J.L."/>
            <person name="Choi D."/>
        </authorList>
    </citation>
    <scope>NUCLEOTIDE SEQUENCE [LARGE SCALE GENOMIC DNA]</scope>
    <source>
        <strain evidence="6">cv. PBC81</strain>
    </source>
</reference>
<dbReference type="GO" id="GO:0008234">
    <property type="term" value="F:cysteine-type peptidase activity"/>
    <property type="evidence" value="ECO:0007669"/>
    <property type="project" value="InterPro"/>
</dbReference>
<dbReference type="PROSITE" id="PS50600">
    <property type="entry name" value="ULP_PROTEASE"/>
    <property type="match status" value="1"/>
</dbReference>
<dbReference type="OrthoDB" id="1291327at2759"/>
<keyword evidence="3" id="KW-0378">Hydrolase</keyword>
<dbReference type="EMBL" id="MLFT02000006">
    <property type="protein sequence ID" value="PHT45289.1"/>
    <property type="molecule type" value="Genomic_DNA"/>
</dbReference>
<proteinExistence type="inferred from homology"/>
<organism evidence="5 6">
    <name type="scientific">Capsicum baccatum</name>
    <name type="common">Peruvian pepper</name>
    <dbReference type="NCBI Taxonomy" id="33114"/>
    <lineage>
        <taxon>Eukaryota</taxon>
        <taxon>Viridiplantae</taxon>
        <taxon>Streptophyta</taxon>
        <taxon>Embryophyta</taxon>
        <taxon>Tracheophyta</taxon>
        <taxon>Spermatophyta</taxon>
        <taxon>Magnoliopsida</taxon>
        <taxon>eudicotyledons</taxon>
        <taxon>Gunneridae</taxon>
        <taxon>Pentapetalae</taxon>
        <taxon>asterids</taxon>
        <taxon>lamiids</taxon>
        <taxon>Solanales</taxon>
        <taxon>Solanaceae</taxon>
        <taxon>Solanoideae</taxon>
        <taxon>Capsiceae</taxon>
        <taxon>Capsicum</taxon>
    </lineage>
</organism>
<keyword evidence="6" id="KW-1185">Reference proteome</keyword>
<dbReference type="Gene3D" id="3.40.395.10">
    <property type="entry name" value="Adenoviral Proteinase, Chain A"/>
    <property type="match status" value="1"/>
</dbReference>
<dbReference type="SUPFAM" id="SSF54001">
    <property type="entry name" value="Cysteine proteinases"/>
    <property type="match status" value="1"/>
</dbReference>
<evidence type="ECO:0000313" key="5">
    <source>
        <dbReference type="EMBL" id="PHT45289.1"/>
    </source>
</evidence>
<dbReference type="PANTHER" id="PTHR31470:SF40">
    <property type="entry name" value="UBIQUITIN-LIKE PROTEASE FAMILY PROFILE DOMAIN-CONTAINING PROTEIN"/>
    <property type="match status" value="1"/>
</dbReference>
<dbReference type="InterPro" id="IPR003653">
    <property type="entry name" value="Peptidase_C48_C"/>
</dbReference>
<dbReference type="GO" id="GO:0006508">
    <property type="term" value="P:proteolysis"/>
    <property type="evidence" value="ECO:0007669"/>
    <property type="project" value="UniProtKB-KW"/>
</dbReference>
<sequence length="251" mass="29015">MNIVKNVMAVYSLDDPTLNEGGREYHLNEYINGFRRHATVSWNTVDNIFIPINLKDKNYWVLAVLSFSERCIFIYDSYSTSDHDVVVLAEIEKLAEIIILCLHVCNFYKNKGIDLDSHPRYKDKDMQDLINVCFVEDLSQQQSESVDCRLYMVTYAEYLSYGEGVPSVEFNPVYFVQDIFHYCHKFLDNNRIIHNLSTFVEAGLLRTNSVRKVLFKMVRDNLFNDFISSVTLADGSKILQLICTGKLGDKA</sequence>
<evidence type="ECO:0000256" key="1">
    <source>
        <dbReference type="ARBA" id="ARBA00005234"/>
    </source>
</evidence>
<evidence type="ECO:0000313" key="6">
    <source>
        <dbReference type="Proteomes" id="UP000224567"/>
    </source>
</evidence>
<evidence type="ECO:0000256" key="2">
    <source>
        <dbReference type="ARBA" id="ARBA00022670"/>
    </source>
</evidence>
<feature type="domain" description="Ubiquitin-like protease family profile" evidence="4">
    <location>
        <begin position="1"/>
        <end position="159"/>
    </location>
</feature>
<gene>
    <name evidence="5" type="ORF">CQW23_14447</name>
</gene>
<evidence type="ECO:0000256" key="3">
    <source>
        <dbReference type="ARBA" id="ARBA00022801"/>
    </source>
</evidence>
<evidence type="ECO:0000259" key="4">
    <source>
        <dbReference type="PROSITE" id="PS50600"/>
    </source>
</evidence>
<reference evidence="6" key="2">
    <citation type="journal article" date="2017" name="J. Anim. Genet.">
        <title>Multiple reference genome sequences of hot pepper reveal the massive evolution of plant disease resistance genes by retroduplication.</title>
        <authorList>
            <person name="Kim S."/>
            <person name="Park J."/>
            <person name="Yeom S.-I."/>
            <person name="Kim Y.-M."/>
            <person name="Seo E."/>
            <person name="Kim K.-T."/>
            <person name="Kim M.-S."/>
            <person name="Lee J.M."/>
            <person name="Cheong K."/>
            <person name="Shin H.-S."/>
            <person name="Kim S.-B."/>
            <person name="Han K."/>
            <person name="Lee J."/>
            <person name="Park M."/>
            <person name="Lee H.-A."/>
            <person name="Lee H.-Y."/>
            <person name="Lee Y."/>
            <person name="Oh S."/>
            <person name="Lee J.H."/>
            <person name="Choi E."/>
            <person name="Choi E."/>
            <person name="Lee S.E."/>
            <person name="Jeon J."/>
            <person name="Kim H."/>
            <person name="Choi G."/>
            <person name="Song H."/>
            <person name="Lee J."/>
            <person name="Lee S.-C."/>
            <person name="Kwon J.-K."/>
            <person name="Lee H.-Y."/>
            <person name="Koo N."/>
            <person name="Hong Y."/>
            <person name="Kim R.W."/>
            <person name="Kang W.-H."/>
            <person name="Huh J.H."/>
            <person name="Kang B.-C."/>
            <person name="Yang T.-J."/>
            <person name="Lee Y.-H."/>
            <person name="Bennetzen J.L."/>
            <person name="Choi D."/>
        </authorList>
    </citation>
    <scope>NUCLEOTIDE SEQUENCE [LARGE SCALE GENOMIC DNA]</scope>
    <source>
        <strain evidence="6">cv. PBC81</strain>
    </source>
</reference>
<dbReference type="InterPro" id="IPR038765">
    <property type="entry name" value="Papain-like_cys_pep_sf"/>
</dbReference>
<accession>A0A2G2WJE0</accession>
<comment type="similarity">
    <text evidence="1">Belongs to the peptidase C48 family.</text>
</comment>
<keyword evidence="2" id="KW-0645">Protease</keyword>
<dbReference type="Pfam" id="PF02902">
    <property type="entry name" value="Peptidase_C48"/>
    <property type="match status" value="1"/>
</dbReference>